<protein>
    <submittedName>
        <fullName evidence="2">Uncharacterized protein</fullName>
    </submittedName>
</protein>
<reference evidence="2 3" key="1">
    <citation type="submission" date="2019-09" db="EMBL/GenBank/DDBJ databases">
        <authorList>
            <person name="Depoorter E."/>
        </authorList>
    </citation>
    <scope>NUCLEOTIDE SEQUENCE [LARGE SCALE GENOMIC DNA]</scope>
    <source>
        <strain evidence="2">LMG 13014</strain>
    </source>
</reference>
<feature type="compositionally biased region" description="Pro residues" evidence="1">
    <location>
        <begin position="110"/>
        <end position="121"/>
    </location>
</feature>
<sequence length="141" mass="14890">MARPPSAMRLRITVPAHHAVLRHMERLALEEGSDANVELLRLAELGAHLEDLHGPIKSVADIVKLVHSRNVVTTAPMPADQTPAASTERQSAPQSVDARKTAVPVSAAPQPDPPSAVPSPSEPTGGLMVDESQAALAWLPD</sequence>
<organism evidence="2 3">
    <name type="scientific">Burkholderia aenigmatica</name>
    <dbReference type="NCBI Taxonomy" id="2015348"/>
    <lineage>
        <taxon>Bacteria</taxon>
        <taxon>Pseudomonadati</taxon>
        <taxon>Pseudomonadota</taxon>
        <taxon>Betaproteobacteria</taxon>
        <taxon>Burkholderiales</taxon>
        <taxon>Burkholderiaceae</taxon>
        <taxon>Burkholderia</taxon>
        <taxon>Burkholderia cepacia complex</taxon>
    </lineage>
</organism>
<name>A0A6P2S4Q7_9BURK</name>
<evidence type="ECO:0000256" key="1">
    <source>
        <dbReference type="SAM" id="MobiDB-lite"/>
    </source>
</evidence>
<accession>A0A6P2S4Q7</accession>
<dbReference type="EMBL" id="CABVQC010000076">
    <property type="protein sequence ID" value="VWC43915.1"/>
    <property type="molecule type" value="Genomic_DNA"/>
</dbReference>
<dbReference type="Proteomes" id="UP000494261">
    <property type="component" value="Unassembled WGS sequence"/>
</dbReference>
<proteinExistence type="predicted"/>
<dbReference type="OrthoDB" id="9868270at2"/>
<evidence type="ECO:0000313" key="2">
    <source>
        <dbReference type="EMBL" id="VWC43915.1"/>
    </source>
</evidence>
<dbReference type="RefSeq" id="WP_137962669.1">
    <property type="nucleotide sequence ID" value="NZ_CABVQC010000076.1"/>
</dbReference>
<feature type="region of interest" description="Disordered" evidence="1">
    <location>
        <begin position="73"/>
        <end position="131"/>
    </location>
</feature>
<dbReference type="GeneID" id="99664727"/>
<gene>
    <name evidence="2" type="ORF">BLA13014_07111</name>
</gene>
<dbReference type="AlphaFoldDB" id="A0A6P2S4Q7"/>
<feature type="compositionally biased region" description="Polar residues" evidence="1">
    <location>
        <begin position="83"/>
        <end position="94"/>
    </location>
</feature>
<evidence type="ECO:0000313" key="3">
    <source>
        <dbReference type="Proteomes" id="UP000494261"/>
    </source>
</evidence>